<dbReference type="GO" id="GO:0016874">
    <property type="term" value="F:ligase activity"/>
    <property type="evidence" value="ECO:0007669"/>
    <property type="project" value="UniProtKB-KW"/>
</dbReference>
<accession>A0ABR8RDM1</accession>
<dbReference type="EMBL" id="JACSQO010000009">
    <property type="protein sequence ID" value="MBD7945622.1"/>
    <property type="molecule type" value="Genomic_DNA"/>
</dbReference>
<reference evidence="1 2" key="1">
    <citation type="submission" date="2020-08" db="EMBL/GenBank/DDBJ databases">
        <title>A Genomic Blueprint of the Chicken Gut Microbiome.</title>
        <authorList>
            <person name="Gilroy R."/>
            <person name="Ravi A."/>
            <person name="Getino M."/>
            <person name="Pursley I."/>
            <person name="Horton D.L."/>
            <person name="Alikhan N.-F."/>
            <person name="Baker D."/>
            <person name="Gharbi K."/>
            <person name="Hall N."/>
            <person name="Watson M."/>
            <person name="Adriaenssens E.M."/>
            <person name="Foster-Nyarko E."/>
            <person name="Jarju S."/>
            <person name="Secka A."/>
            <person name="Antonio M."/>
            <person name="Oren A."/>
            <person name="Chaudhuri R."/>
            <person name="La Ragione R.M."/>
            <person name="Hildebrand F."/>
            <person name="Pallen M.J."/>
        </authorList>
    </citation>
    <scope>NUCLEOTIDE SEQUENCE [LARGE SCALE GENOMIC DNA]</scope>
    <source>
        <strain evidence="1 2">Sa2BUA9</strain>
    </source>
</reference>
<dbReference type="RefSeq" id="WP_144539035.1">
    <property type="nucleotide sequence ID" value="NZ_JACSQO010000009.1"/>
</dbReference>
<proteinExistence type="predicted"/>
<dbReference type="Pfam" id="PF13563">
    <property type="entry name" value="2_5_RNA_ligase2"/>
    <property type="match status" value="1"/>
</dbReference>
<evidence type="ECO:0000313" key="1">
    <source>
        <dbReference type="EMBL" id="MBD7945622.1"/>
    </source>
</evidence>
<comment type="caution">
    <text evidence="1">The sequence shown here is derived from an EMBL/GenBank/DDBJ whole genome shotgun (WGS) entry which is preliminary data.</text>
</comment>
<evidence type="ECO:0000313" key="2">
    <source>
        <dbReference type="Proteomes" id="UP000640786"/>
    </source>
</evidence>
<dbReference type="SUPFAM" id="SSF55144">
    <property type="entry name" value="LigT-like"/>
    <property type="match status" value="1"/>
</dbReference>
<sequence>MYGIIALFDEETEQQIIEVWNDLKDQNISSYASEVKDRKPHITIASYKNLNVEQYIKEMDRYLQEKVSLTISFETIGSFINSGALFYSPLVTKELMDFHMDYHEHFKKIQEEEDSLYNPGRWIPHCTIANRLTKEKLLEAMHHCSYNQTSIYGFIKEIALIDTSTVGYAPILYSKKLKII</sequence>
<dbReference type="Gene3D" id="3.90.1140.10">
    <property type="entry name" value="Cyclic phosphodiesterase"/>
    <property type="match status" value="1"/>
</dbReference>
<name>A0ABR8RDM1_9BACI</name>
<gene>
    <name evidence="1" type="ORF">H9650_16035</name>
</gene>
<dbReference type="Proteomes" id="UP000640786">
    <property type="component" value="Unassembled WGS sequence"/>
</dbReference>
<dbReference type="InterPro" id="IPR009097">
    <property type="entry name" value="Cyclic_Pdiesterase"/>
</dbReference>
<protein>
    <submittedName>
        <fullName evidence="1">2'-5' RNA ligase family protein</fullName>
    </submittedName>
</protein>
<dbReference type="PANTHER" id="PTHR36039">
    <property type="match status" value="1"/>
</dbReference>
<organism evidence="1 2">
    <name type="scientific">Psychrobacillus faecigallinarum</name>
    <dbReference type="NCBI Taxonomy" id="2762235"/>
    <lineage>
        <taxon>Bacteria</taxon>
        <taxon>Bacillati</taxon>
        <taxon>Bacillota</taxon>
        <taxon>Bacilli</taxon>
        <taxon>Bacillales</taxon>
        <taxon>Bacillaceae</taxon>
        <taxon>Psychrobacillus</taxon>
    </lineage>
</organism>
<dbReference type="PANTHER" id="PTHR36039:SF2">
    <property type="entry name" value="RNA LIGASE_CYCLIC NUCLEOTIDE PHOSPHODIESTERASE FAMILY PROTEIN"/>
    <property type="match status" value="1"/>
</dbReference>
<keyword evidence="1" id="KW-0436">Ligase</keyword>
<keyword evidence="2" id="KW-1185">Reference proteome</keyword>